<dbReference type="GO" id="GO:0006777">
    <property type="term" value="P:Mo-molybdopterin cofactor biosynthetic process"/>
    <property type="evidence" value="ECO:0007669"/>
    <property type="project" value="UniProtKB-KW"/>
</dbReference>
<evidence type="ECO:0000256" key="1">
    <source>
        <dbReference type="ARBA" id="ARBA00003487"/>
    </source>
</evidence>
<dbReference type="EMBL" id="QNRX01000006">
    <property type="protein sequence ID" value="RBP65919.1"/>
    <property type="molecule type" value="Genomic_DNA"/>
</dbReference>
<keyword evidence="7" id="KW-1185">Reference proteome</keyword>
<keyword evidence="3" id="KW-0501">Molybdenum cofactor biosynthesis</keyword>
<dbReference type="InterPro" id="IPR001453">
    <property type="entry name" value="MoaB/Mog_dom"/>
</dbReference>
<gene>
    <name evidence="6" type="ORF">DES36_10629</name>
</gene>
<dbReference type="InterPro" id="IPR008284">
    <property type="entry name" value="MoCF_biosynth_CS"/>
</dbReference>
<dbReference type="Pfam" id="PF00994">
    <property type="entry name" value="MoCF_biosynth"/>
    <property type="match status" value="1"/>
</dbReference>
<dbReference type="OrthoDB" id="9784492at2"/>
<sequence length="163" mass="17532">MIKVGILTASDKGHKGEREDKSGKVIQERVAEIDGEVVEYLVLPDEREVISSALIRMADELHLDLVLTTGGTGFSPRDITPEATKDIIERETPGIPEAIRAESMKITNRAMLSRAAAGIRGKTLIINMPGSPKAVNEALDIILPALGHGIEILKGQSGECARK</sequence>
<feature type="region of interest" description="Disordered" evidence="4">
    <location>
        <begin position="1"/>
        <end position="22"/>
    </location>
</feature>
<dbReference type="NCBIfam" id="TIGR00177">
    <property type="entry name" value="molyb_syn"/>
    <property type="match status" value="1"/>
</dbReference>
<dbReference type="RefSeq" id="WP_113920256.1">
    <property type="nucleotide sequence ID" value="NZ_CALNCS010000005.1"/>
</dbReference>
<dbReference type="InterPro" id="IPR051920">
    <property type="entry name" value="MPT_Adenylyltrnsfr/MoaC-Rel"/>
</dbReference>
<comment type="pathway">
    <text evidence="2">Cofactor biosynthesis; molybdopterin biosynthesis.</text>
</comment>
<proteinExistence type="predicted"/>
<feature type="compositionally biased region" description="Basic and acidic residues" evidence="4">
    <location>
        <begin position="11"/>
        <end position="22"/>
    </location>
</feature>
<dbReference type="Proteomes" id="UP000253490">
    <property type="component" value="Unassembled WGS sequence"/>
</dbReference>
<dbReference type="Gene3D" id="3.40.980.10">
    <property type="entry name" value="MoaB/Mog-like domain"/>
    <property type="match status" value="1"/>
</dbReference>
<keyword evidence="6" id="KW-0548">Nucleotidyltransferase</keyword>
<dbReference type="SMART" id="SM00852">
    <property type="entry name" value="MoCF_biosynth"/>
    <property type="match status" value="1"/>
</dbReference>
<comment type="caution">
    <text evidence="6">The sequence shown here is derived from an EMBL/GenBank/DDBJ whole genome shotgun (WGS) entry which is preliminary data.</text>
</comment>
<evidence type="ECO:0000256" key="4">
    <source>
        <dbReference type="SAM" id="MobiDB-lite"/>
    </source>
</evidence>
<dbReference type="InterPro" id="IPR036425">
    <property type="entry name" value="MoaB/Mog-like_dom_sf"/>
</dbReference>
<dbReference type="SUPFAM" id="SSF53218">
    <property type="entry name" value="Molybdenum cofactor biosynthesis proteins"/>
    <property type="match status" value="1"/>
</dbReference>
<feature type="domain" description="MoaB/Mog" evidence="5">
    <location>
        <begin position="5"/>
        <end position="149"/>
    </location>
</feature>
<evidence type="ECO:0000256" key="3">
    <source>
        <dbReference type="ARBA" id="ARBA00023150"/>
    </source>
</evidence>
<keyword evidence="6" id="KW-0808">Transferase</keyword>
<dbReference type="PANTHER" id="PTHR43764">
    <property type="entry name" value="MOLYBDENUM COFACTOR BIOSYNTHESIS"/>
    <property type="match status" value="1"/>
</dbReference>
<evidence type="ECO:0000313" key="6">
    <source>
        <dbReference type="EMBL" id="RBP65919.1"/>
    </source>
</evidence>
<dbReference type="UniPathway" id="UPA00344"/>
<reference evidence="6 7" key="1">
    <citation type="submission" date="2018-06" db="EMBL/GenBank/DDBJ databases">
        <title>Genomic Encyclopedia of Type Strains, Phase IV (KMG-IV): sequencing the most valuable type-strain genomes for metagenomic binning, comparative biology and taxonomic classification.</title>
        <authorList>
            <person name="Goeker M."/>
        </authorList>
    </citation>
    <scope>NUCLEOTIDE SEQUENCE [LARGE SCALE GENOMIC DNA]</scope>
    <source>
        <strain evidence="6 7">DSM 22112</strain>
    </source>
</reference>
<organism evidence="6 7">
    <name type="scientific">Alkalibaculum bacchi</name>
    <dbReference type="NCBI Taxonomy" id="645887"/>
    <lineage>
        <taxon>Bacteria</taxon>
        <taxon>Bacillati</taxon>
        <taxon>Bacillota</taxon>
        <taxon>Clostridia</taxon>
        <taxon>Eubacteriales</taxon>
        <taxon>Eubacteriaceae</taxon>
        <taxon>Alkalibaculum</taxon>
    </lineage>
</organism>
<dbReference type="PANTHER" id="PTHR43764:SF1">
    <property type="entry name" value="MOLYBDOPTERIN MOLYBDOTRANSFERASE"/>
    <property type="match status" value="1"/>
</dbReference>
<evidence type="ECO:0000259" key="5">
    <source>
        <dbReference type="SMART" id="SM00852"/>
    </source>
</evidence>
<name>A0A366IB74_9FIRM</name>
<evidence type="ECO:0000313" key="7">
    <source>
        <dbReference type="Proteomes" id="UP000253490"/>
    </source>
</evidence>
<dbReference type="GO" id="GO:0016779">
    <property type="term" value="F:nucleotidyltransferase activity"/>
    <property type="evidence" value="ECO:0007669"/>
    <property type="project" value="UniProtKB-KW"/>
</dbReference>
<dbReference type="PROSITE" id="PS01078">
    <property type="entry name" value="MOCF_BIOSYNTHESIS_1"/>
    <property type="match status" value="1"/>
</dbReference>
<accession>A0A366IB74</accession>
<dbReference type="AlphaFoldDB" id="A0A366IB74"/>
<evidence type="ECO:0000256" key="2">
    <source>
        <dbReference type="ARBA" id="ARBA00005046"/>
    </source>
</evidence>
<comment type="function">
    <text evidence="1">May be involved in the biosynthesis of molybdopterin.</text>
</comment>
<dbReference type="CDD" id="cd00886">
    <property type="entry name" value="MogA_MoaB"/>
    <property type="match status" value="1"/>
</dbReference>
<protein>
    <submittedName>
        <fullName evidence="6">Molybdopterin adenylyltransferase</fullName>
    </submittedName>
</protein>